<dbReference type="Proteomes" id="UP000176336">
    <property type="component" value="Unassembled WGS sequence"/>
</dbReference>
<feature type="binding site" evidence="4">
    <location>
        <begin position="90"/>
        <end position="94"/>
    </location>
    <ligand>
        <name>substrate</name>
    </ligand>
</feature>
<feature type="region of interest" description="RNA binding" evidence="4">
    <location>
        <begin position="272"/>
        <end position="278"/>
    </location>
</feature>
<dbReference type="UniPathway" id="UPA00392"/>
<comment type="similarity">
    <text evidence="4">Belongs to the queuine tRNA-ribosyltransferase family.</text>
</comment>
<dbReference type="EMBL" id="MFCR01000003">
    <property type="protein sequence ID" value="OGE19350.1"/>
    <property type="molecule type" value="Genomic_DNA"/>
</dbReference>
<evidence type="ECO:0000259" key="5">
    <source>
        <dbReference type="Pfam" id="PF01702"/>
    </source>
</evidence>
<dbReference type="InterPro" id="IPR036511">
    <property type="entry name" value="TGT-like_sf"/>
</dbReference>
<feature type="binding site" evidence="4">
    <location>
        <position position="243"/>
    </location>
    <ligand>
        <name>substrate</name>
    </ligand>
</feature>
<protein>
    <recommendedName>
        <fullName evidence="4">Queuine tRNA-ribosyltransferase</fullName>
        <ecNumber evidence="4">2.4.2.29</ecNumber>
    </recommendedName>
    <alternativeName>
        <fullName evidence="4">Guanine insertion enzyme</fullName>
    </alternativeName>
    <alternativeName>
        <fullName evidence="4">tRNA-guanine transglycosylase</fullName>
    </alternativeName>
</protein>
<evidence type="ECO:0000256" key="4">
    <source>
        <dbReference type="HAMAP-Rule" id="MF_00168"/>
    </source>
</evidence>
<dbReference type="Pfam" id="PF01702">
    <property type="entry name" value="TGT"/>
    <property type="match status" value="1"/>
</dbReference>
<keyword evidence="4" id="KW-0671">Queuosine biosynthesis</keyword>
<comment type="catalytic activity">
    <reaction evidence="4">
        <text>7-aminomethyl-7-carbaguanine + guanosine(34) in tRNA = 7-aminomethyl-7-carbaguanosine(34) in tRNA + guanine</text>
        <dbReference type="Rhea" id="RHEA:24104"/>
        <dbReference type="Rhea" id="RHEA-COMP:10341"/>
        <dbReference type="Rhea" id="RHEA-COMP:10342"/>
        <dbReference type="ChEBI" id="CHEBI:16235"/>
        <dbReference type="ChEBI" id="CHEBI:58703"/>
        <dbReference type="ChEBI" id="CHEBI:74269"/>
        <dbReference type="ChEBI" id="CHEBI:82833"/>
        <dbReference type="EC" id="2.4.2.29"/>
    </reaction>
</comment>
<feature type="binding site" evidence="4">
    <location>
        <position position="332"/>
    </location>
    <ligand>
        <name>Zn(2+)</name>
        <dbReference type="ChEBI" id="CHEBI:29105"/>
    </ligand>
</feature>
<comment type="caution">
    <text evidence="4">Lacks conserved residue(s) required for the propagation of feature annotation.</text>
</comment>
<evidence type="ECO:0000256" key="2">
    <source>
        <dbReference type="ARBA" id="ARBA00022679"/>
    </source>
</evidence>
<keyword evidence="1 4" id="KW-0328">Glycosyltransferase</keyword>
<proteinExistence type="inferred from homology"/>
<evidence type="ECO:0000256" key="3">
    <source>
        <dbReference type="ARBA" id="ARBA00022694"/>
    </source>
</evidence>
<feature type="domain" description="tRNA-guanine(15) transglycosylase-like" evidence="5">
    <location>
        <begin position="12"/>
        <end position="391"/>
    </location>
</feature>
<sequence length="392" mass="44049">MKSFKILHKDGKARVGELTTQHGVIDTPNFIPVGTQATVKALGPRELSEIGAQIVLANTYHLMLRPGADLIESFGGLHKFMGWDKPIMTDSGGFQVFSLGVALEHGNSKVVAERGKRKRESNYVSKPRLNKITEEGVVFQSHLDGSKHILTPEKSIKIQRQLGADLIVAFDDHESSKHSKAQMLESIELTERWGLRSLEAYKRSCHDSSQILYGVIHGGTHKDLRIRSARFTDDNFDAIAIGGIYGDKRDLCRIVEWVVDEVSEDKPRHLLGIGEVEDLFNGVERGVDFFDCVAPMRRARFGSLYISPNSFINIRQSKFTADKKPIDPACGCLTCGNFSRAYLRHLYMADEILYHQLATLHNVYFIIHLVSAMRDSIKGNNFKKFKSGFLQD</sequence>
<comment type="pathway">
    <text evidence="4">tRNA modification; tRNA-queuosine biosynthesis.</text>
</comment>
<keyword evidence="4" id="KW-0862">Zinc</keyword>
<dbReference type="GO" id="GO:0046872">
    <property type="term" value="F:metal ion binding"/>
    <property type="evidence" value="ECO:0007669"/>
    <property type="project" value="UniProtKB-KW"/>
</dbReference>
<dbReference type="NCBIfam" id="TIGR00449">
    <property type="entry name" value="tgt_general"/>
    <property type="match status" value="1"/>
</dbReference>
<dbReference type="GO" id="GO:0008616">
    <property type="term" value="P:tRNA queuosine(34) biosynthetic process"/>
    <property type="evidence" value="ECO:0007669"/>
    <property type="project" value="UniProtKB-UniRule"/>
</dbReference>
<feature type="active site" description="Nucleophile" evidence="4">
    <location>
        <position position="291"/>
    </location>
</feature>
<evidence type="ECO:0000313" key="6">
    <source>
        <dbReference type="EMBL" id="OGE19350.1"/>
    </source>
</evidence>
<comment type="cofactor">
    <cofactor evidence="4">
        <name>Zn(2+)</name>
        <dbReference type="ChEBI" id="CHEBI:29105"/>
    </cofactor>
    <text evidence="4">Binds 1 zinc ion per subunit.</text>
</comment>
<keyword evidence="3 4" id="KW-0819">tRNA processing</keyword>
<feature type="binding site" evidence="4">
    <location>
        <position position="171"/>
    </location>
    <ligand>
        <name>substrate</name>
    </ligand>
</feature>
<organism evidence="6 7">
    <name type="scientific">Candidatus Daviesbacteria bacterium RIFCSPHIGHO2_01_FULL_41_23</name>
    <dbReference type="NCBI Taxonomy" id="1797764"/>
    <lineage>
        <taxon>Bacteria</taxon>
        <taxon>Candidatus Daviesiibacteriota</taxon>
    </lineage>
</organism>
<comment type="function">
    <text evidence="4">Catalyzes the base-exchange of a guanine (G) residue with the queuine precursor 7-aminomethyl-7-deazaguanine (PreQ1) at position 34 (anticodon wobble position) in tRNAs with GU(N) anticodons (tRNA-Asp, -Asn, -His and -Tyr). Catalysis occurs through a double-displacement mechanism. The nucleophile active site attacks the C1' of nucleotide 34 to detach the guanine base from the RNA, forming a covalent enzyme-RNA intermediate. The proton acceptor active site deprotonates the incoming PreQ1, allowing a nucleophilic attack on the C1' of the ribose to form the product. After dissociation, two additional enzymatic reactions on the tRNA convert PreQ1 to queuine (Q), resulting in the hypermodified nucleoside queuosine (7-(((4,5-cis-dihydroxy-2-cyclopenten-1-yl)amino)methyl)-7-deazaguanosine).</text>
</comment>
<evidence type="ECO:0000313" key="7">
    <source>
        <dbReference type="Proteomes" id="UP000176336"/>
    </source>
</evidence>
<dbReference type="SUPFAM" id="SSF51713">
    <property type="entry name" value="tRNA-guanine transglycosylase"/>
    <property type="match status" value="1"/>
</dbReference>
<comment type="caution">
    <text evidence="6">The sequence shown here is derived from an EMBL/GenBank/DDBJ whole genome shotgun (WGS) entry which is preliminary data.</text>
</comment>
<dbReference type="PANTHER" id="PTHR46499:SF1">
    <property type="entry name" value="QUEUINE TRNA-RIBOSYLTRANSFERASE"/>
    <property type="match status" value="1"/>
</dbReference>
<name>A0A1F5ISQ6_9BACT</name>
<dbReference type="HAMAP" id="MF_00168">
    <property type="entry name" value="Q_tRNA_Tgt"/>
    <property type="match status" value="1"/>
</dbReference>
<accession>A0A1F5ISQ6</accession>
<keyword evidence="2 4" id="KW-0808">Transferase</keyword>
<dbReference type="EC" id="2.4.2.29" evidence="4"/>
<keyword evidence="4" id="KW-0479">Metal-binding</keyword>
<comment type="subunit">
    <text evidence="4">Homodimer. Within each dimer, one monomer is responsible for RNA recognition and catalysis, while the other monomer binds to the replacement base PreQ1.</text>
</comment>
<dbReference type="GO" id="GO:0008479">
    <property type="term" value="F:tRNA-guanosine(34) queuine transglycosylase activity"/>
    <property type="evidence" value="ECO:0007669"/>
    <property type="project" value="UniProtKB-UniRule"/>
</dbReference>
<dbReference type="InterPro" id="IPR050076">
    <property type="entry name" value="ArchSynthase1/Queuine_TRR"/>
</dbReference>
<dbReference type="InterPro" id="IPR002616">
    <property type="entry name" value="tRNA_ribo_trans-like"/>
</dbReference>
<reference evidence="6 7" key="1">
    <citation type="journal article" date="2016" name="Nat. Commun.">
        <title>Thousands of microbial genomes shed light on interconnected biogeochemical processes in an aquifer system.</title>
        <authorList>
            <person name="Anantharaman K."/>
            <person name="Brown C.T."/>
            <person name="Hug L.A."/>
            <person name="Sharon I."/>
            <person name="Castelle C.J."/>
            <person name="Probst A.J."/>
            <person name="Thomas B.C."/>
            <person name="Singh A."/>
            <person name="Wilkins M.J."/>
            <person name="Karaoz U."/>
            <person name="Brodie E.L."/>
            <person name="Williams K.H."/>
            <person name="Hubbard S.S."/>
            <person name="Banfield J.F."/>
        </authorList>
    </citation>
    <scope>NUCLEOTIDE SEQUENCE [LARGE SCALE GENOMIC DNA]</scope>
</reference>
<gene>
    <name evidence="4" type="primary">tgt</name>
    <name evidence="6" type="ORF">A2871_00675</name>
</gene>
<evidence type="ECO:0000256" key="1">
    <source>
        <dbReference type="ARBA" id="ARBA00022676"/>
    </source>
</evidence>
<dbReference type="PANTHER" id="PTHR46499">
    <property type="entry name" value="QUEUINE TRNA-RIBOSYLTRANSFERASE"/>
    <property type="match status" value="1"/>
</dbReference>
<dbReference type="Gene3D" id="3.20.20.105">
    <property type="entry name" value="Queuine tRNA-ribosyltransferase-like"/>
    <property type="match status" value="1"/>
</dbReference>
<dbReference type="GO" id="GO:0005829">
    <property type="term" value="C:cytosol"/>
    <property type="evidence" value="ECO:0007669"/>
    <property type="project" value="TreeGrafter"/>
</dbReference>
<feature type="binding site" evidence="4">
    <location>
        <position position="330"/>
    </location>
    <ligand>
        <name>Zn(2+)</name>
        <dbReference type="ChEBI" id="CHEBI:29105"/>
    </ligand>
</feature>
<dbReference type="NCBIfam" id="TIGR00430">
    <property type="entry name" value="Q_tRNA_tgt"/>
    <property type="match status" value="1"/>
</dbReference>
<dbReference type="AlphaFoldDB" id="A0A1F5ISQ6"/>
<feature type="binding site" evidence="4">
    <location>
        <position position="335"/>
    </location>
    <ligand>
        <name>Zn(2+)</name>
        <dbReference type="ChEBI" id="CHEBI:29105"/>
    </ligand>
</feature>
<feature type="active site" description="Proton acceptor" evidence="4">
    <location>
        <position position="90"/>
    </location>
</feature>
<dbReference type="InterPro" id="IPR004803">
    <property type="entry name" value="TGT"/>
</dbReference>
<feature type="binding site" evidence="4">
    <location>
        <position position="361"/>
    </location>
    <ligand>
        <name>Zn(2+)</name>
        <dbReference type="ChEBI" id="CHEBI:29105"/>
    </ligand>
</feature>